<dbReference type="InterPro" id="IPR003780">
    <property type="entry name" value="COX15/CtaA_fam"/>
</dbReference>
<keyword evidence="8" id="KW-0350">Heme biosynthesis</keyword>
<feature type="transmembrane region" description="Helical" evidence="12">
    <location>
        <begin position="322"/>
        <end position="344"/>
    </location>
</feature>
<evidence type="ECO:0000256" key="10">
    <source>
        <dbReference type="ARBA" id="ARBA00023157"/>
    </source>
</evidence>
<evidence type="ECO:0000313" key="13">
    <source>
        <dbReference type="EMBL" id="SIQ46161.1"/>
    </source>
</evidence>
<organism evidence="13 14">
    <name type="scientific">Pontibacter lucknowensis</name>
    <dbReference type="NCBI Taxonomy" id="1077936"/>
    <lineage>
        <taxon>Bacteria</taxon>
        <taxon>Pseudomonadati</taxon>
        <taxon>Bacteroidota</taxon>
        <taxon>Cytophagia</taxon>
        <taxon>Cytophagales</taxon>
        <taxon>Hymenobacteraceae</taxon>
        <taxon>Pontibacter</taxon>
    </lineage>
</organism>
<evidence type="ECO:0000256" key="11">
    <source>
        <dbReference type="ARBA" id="ARBA00023444"/>
    </source>
</evidence>
<comment type="subcellular location">
    <subcellularLocation>
        <location evidence="1">Membrane</location>
        <topology evidence="1">Multi-pass membrane protein</topology>
    </subcellularLocation>
</comment>
<keyword evidence="7" id="KW-0408">Iron</keyword>
<dbReference type="Pfam" id="PF02628">
    <property type="entry name" value="COX15-CtaA"/>
    <property type="match status" value="2"/>
</dbReference>
<feature type="transmembrane region" description="Helical" evidence="12">
    <location>
        <begin position="12"/>
        <end position="32"/>
    </location>
</feature>
<feature type="transmembrane region" description="Helical" evidence="12">
    <location>
        <begin position="213"/>
        <end position="230"/>
    </location>
</feature>
<evidence type="ECO:0000256" key="2">
    <source>
        <dbReference type="ARBA" id="ARBA00022475"/>
    </source>
</evidence>
<protein>
    <submittedName>
        <fullName evidence="13">Cytochrome c oxidase assembly protein subunit 15</fullName>
    </submittedName>
</protein>
<keyword evidence="6" id="KW-0560">Oxidoreductase</keyword>
<evidence type="ECO:0000256" key="4">
    <source>
        <dbReference type="ARBA" id="ARBA00022723"/>
    </source>
</evidence>
<dbReference type="EMBL" id="FTNM01000001">
    <property type="protein sequence ID" value="SIQ46161.1"/>
    <property type="molecule type" value="Genomic_DNA"/>
</dbReference>
<comment type="pathway">
    <text evidence="11">Porphyrin-containing compound metabolism.</text>
</comment>
<dbReference type="STRING" id="1077936.SAMN05421545_0028"/>
<dbReference type="AlphaFoldDB" id="A0A1N6SYJ2"/>
<gene>
    <name evidence="13" type="ORF">SAMN05421545_0028</name>
</gene>
<evidence type="ECO:0000256" key="1">
    <source>
        <dbReference type="ARBA" id="ARBA00004141"/>
    </source>
</evidence>
<feature type="transmembrane region" description="Helical" evidence="12">
    <location>
        <begin position="262"/>
        <end position="283"/>
    </location>
</feature>
<keyword evidence="10" id="KW-1015">Disulfide bond</keyword>
<evidence type="ECO:0000256" key="8">
    <source>
        <dbReference type="ARBA" id="ARBA00023133"/>
    </source>
</evidence>
<dbReference type="GO" id="GO:0016020">
    <property type="term" value="C:membrane"/>
    <property type="evidence" value="ECO:0007669"/>
    <property type="project" value="UniProtKB-SubCell"/>
</dbReference>
<name>A0A1N6SYJ2_9BACT</name>
<dbReference type="GO" id="GO:0016491">
    <property type="term" value="F:oxidoreductase activity"/>
    <property type="evidence" value="ECO:0007669"/>
    <property type="project" value="UniProtKB-KW"/>
</dbReference>
<reference evidence="14" key="1">
    <citation type="submission" date="2017-01" db="EMBL/GenBank/DDBJ databases">
        <authorList>
            <person name="Varghese N."/>
            <person name="Submissions S."/>
        </authorList>
    </citation>
    <scope>NUCLEOTIDE SEQUENCE [LARGE SCALE GENOMIC DNA]</scope>
    <source>
        <strain evidence="14">DM9</strain>
    </source>
</reference>
<evidence type="ECO:0000256" key="7">
    <source>
        <dbReference type="ARBA" id="ARBA00023004"/>
    </source>
</evidence>
<keyword evidence="9 12" id="KW-0472">Membrane</keyword>
<dbReference type="GO" id="GO:0006784">
    <property type="term" value="P:heme A biosynthetic process"/>
    <property type="evidence" value="ECO:0007669"/>
    <property type="project" value="InterPro"/>
</dbReference>
<dbReference type="GO" id="GO:0046872">
    <property type="term" value="F:metal ion binding"/>
    <property type="evidence" value="ECO:0007669"/>
    <property type="project" value="UniProtKB-KW"/>
</dbReference>
<evidence type="ECO:0000256" key="3">
    <source>
        <dbReference type="ARBA" id="ARBA00022692"/>
    </source>
</evidence>
<keyword evidence="3 12" id="KW-0812">Transmembrane</keyword>
<dbReference type="Proteomes" id="UP000185924">
    <property type="component" value="Unassembled WGS sequence"/>
</dbReference>
<feature type="transmembrane region" description="Helical" evidence="12">
    <location>
        <begin position="146"/>
        <end position="166"/>
    </location>
</feature>
<evidence type="ECO:0000256" key="9">
    <source>
        <dbReference type="ARBA" id="ARBA00023136"/>
    </source>
</evidence>
<feature type="transmembrane region" description="Helical" evidence="12">
    <location>
        <begin position="172"/>
        <end position="193"/>
    </location>
</feature>
<dbReference type="PANTHER" id="PTHR35457">
    <property type="entry name" value="HEME A SYNTHASE"/>
    <property type="match status" value="1"/>
</dbReference>
<dbReference type="InterPro" id="IPR050450">
    <property type="entry name" value="COX15/CtaA_HemeA_synthase"/>
</dbReference>
<evidence type="ECO:0000256" key="12">
    <source>
        <dbReference type="SAM" id="Phobius"/>
    </source>
</evidence>
<feature type="transmembrane region" description="Helical" evidence="12">
    <location>
        <begin position="295"/>
        <end position="316"/>
    </location>
</feature>
<feature type="transmembrane region" description="Helical" evidence="12">
    <location>
        <begin position="116"/>
        <end position="137"/>
    </location>
</feature>
<sequence>MIDKSFPYKRFRNIGVLTVLAVYFLILVGGIVRSTGSGMGCPDWPKCFGSWIPPTDVSQLPDDYLEVYKEQRVEKNKRLAGVLDNIGFDKAAGELRDHPLQHIETDFNVTKTWIEYINRLVGAVIGILIFLTVLYAIPYLKTDKTVFFLSFLSFVLVGVQGWLGSIVVSTNLLPVTITIHMALALVLVALLQYAVIRSQSAFIVPRFDASKQMFFVIGLVAAATFVQILIGTQVREEVDIVASEMNGSNRDLWVDQLGSSFYIHRSFSILLLVLHLYMAYLIYKLRDRQLSMMTNWMLVLLVAEIAFGVIMAYFAIPAFLQPLHLTIATLLFGVQFLILIFYYYASKKAVEKPVVVLS</sequence>
<evidence type="ECO:0000313" key="14">
    <source>
        <dbReference type="Proteomes" id="UP000185924"/>
    </source>
</evidence>
<accession>A0A1N6SYJ2</accession>
<keyword evidence="5 12" id="KW-1133">Transmembrane helix</keyword>
<dbReference type="RefSeq" id="WP_007659385.1">
    <property type="nucleotide sequence ID" value="NZ_FTNM01000001.1"/>
</dbReference>
<dbReference type="OrthoDB" id="1447144at2"/>
<keyword evidence="14" id="KW-1185">Reference proteome</keyword>
<evidence type="ECO:0000256" key="6">
    <source>
        <dbReference type="ARBA" id="ARBA00023002"/>
    </source>
</evidence>
<dbReference type="PANTHER" id="PTHR35457:SF1">
    <property type="entry name" value="HEME A SYNTHASE"/>
    <property type="match status" value="1"/>
</dbReference>
<evidence type="ECO:0000256" key="5">
    <source>
        <dbReference type="ARBA" id="ARBA00022989"/>
    </source>
</evidence>
<proteinExistence type="predicted"/>
<keyword evidence="2" id="KW-1003">Cell membrane</keyword>
<keyword evidence="4" id="KW-0479">Metal-binding</keyword>